<reference evidence="2 3" key="1">
    <citation type="submission" date="2020-09" db="EMBL/GenBank/DDBJ databases">
        <title>Echinicola sp. CAU 1574 isolated from sand of Sido Beach.</title>
        <authorList>
            <person name="Kim W."/>
        </authorList>
    </citation>
    <scope>NUCLEOTIDE SEQUENCE [LARGE SCALE GENOMIC DNA]</scope>
    <source>
        <strain evidence="2 3">CAU 1574</strain>
    </source>
</reference>
<organism evidence="2 3">
    <name type="scientific">Echinicola arenosa</name>
    <dbReference type="NCBI Taxonomy" id="2774144"/>
    <lineage>
        <taxon>Bacteria</taxon>
        <taxon>Pseudomonadati</taxon>
        <taxon>Bacteroidota</taxon>
        <taxon>Cytophagia</taxon>
        <taxon>Cytophagales</taxon>
        <taxon>Cyclobacteriaceae</taxon>
        <taxon>Echinicola</taxon>
    </lineage>
</organism>
<dbReference type="SUPFAM" id="SSF159888">
    <property type="entry name" value="YdhG-like"/>
    <property type="match status" value="1"/>
</dbReference>
<dbReference type="InterPro" id="IPR014922">
    <property type="entry name" value="YdhG-like"/>
</dbReference>
<dbReference type="RefSeq" id="WP_192011901.1">
    <property type="nucleotide sequence ID" value="NZ_JACYTQ010000010.1"/>
</dbReference>
<comment type="caution">
    <text evidence="2">The sequence shown here is derived from an EMBL/GenBank/DDBJ whole genome shotgun (WGS) entry which is preliminary data.</text>
</comment>
<feature type="domain" description="YdhG-like" evidence="1">
    <location>
        <begin position="30"/>
        <end position="125"/>
    </location>
</feature>
<sequence>MASKKTVDFHPSHDPRIDSYITKAQPFAEPILRHLRALVHQACPEIEETIKWGMPHFMYRDEILCCMASFKAHCAFLFWKGTLMKDPVLKENAVGETAMGHLGKITSMEDLPSDEKMLDYLHEAITLNEEGVKLPKKPSKTKKDLSIPEDLKVALEAAPDALNTFEQFSYSNQKDYIEWLEEAKTEKTRQKRLKTAIEYMEEGKPRNWKYMKEWKGK</sequence>
<protein>
    <submittedName>
        <fullName evidence="2">YdeI/OmpD-associated family protein</fullName>
    </submittedName>
</protein>
<evidence type="ECO:0000313" key="3">
    <source>
        <dbReference type="Proteomes" id="UP000647133"/>
    </source>
</evidence>
<dbReference type="EMBL" id="JACYTQ010000010">
    <property type="protein sequence ID" value="MBD8491022.1"/>
    <property type="molecule type" value="Genomic_DNA"/>
</dbReference>
<keyword evidence="3" id="KW-1185">Reference proteome</keyword>
<evidence type="ECO:0000313" key="2">
    <source>
        <dbReference type="EMBL" id="MBD8491022.1"/>
    </source>
</evidence>
<accession>A0ABR9AQH0</accession>
<gene>
    <name evidence="2" type="ORF">IFO69_19875</name>
</gene>
<dbReference type="Gene3D" id="3.90.1150.200">
    <property type="match status" value="1"/>
</dbReference>
<proteinExistence type="predicted"/>
<name>A0ABR9AQH0_9BACT</name>
<evidence type="ECO:0000259" key="1">
    <source>
        <dbReference type="Pfam" id="PF08818"/>
    </source>
</evidence>
<dbReference type="Proteomes" id="UP000647133">
    <property type="component" value="Unassembled WGS sequence"/>
</dbReference>
<dbReference type="Pfam" id="PF13376">
    <property type="entry name" value="OmdA"/>
    <property type="match status" value="1"/>
</dbReference>
<dbReference type="Pfam" id="PF08818">
    <property type="entry name" value="DUF1801"/>
    <property type="match status" value="1"/>
</dbReference>